<proteinExistence type="predicted"/>
<dbReference type="GO" id="GO:0046872">
    <property type="term" value="F:metal ion binding"/>
    <property type="evidence" value="ECO:0007669"/>
    <property type="project" value="InterPro"/>
</dbReference>
<dbReference type="PROSITE" id="PS50975">
    <property type="entry name" value="ATP_GRASP"/>
    <property type="match status" value="1"/>
</dbReference>
<dbReference type="RefSeq" id="WP_094237780.1">
    <property type="nucleotide sequence ID" value="NZ_CP022657.1"/>
</dbReference>
<evidence type="ECO:0000256" key="2">
    <source>
        <dbReference type="ARBA" id="ARBA00022741"/>
    </source>
</evidence>
<dbReference type="KEGG" id="tab:CIG75_17320"/>
<evidence type="ECO:0000313" key="7">
    <source>
        <dbReference type="Proteomes" id="UP000214688"/>
    </source>
</evidence>
<keyword evidence="7" id="KW-1185">Reference proteome</keyword>
<name>A0A223D509_9BACL</name>
<dbReference type="AlphaFoldDB" id="A0A223D509"/>
<evidence type="ECO:0000256" key="1">
    <source>
        <dbReference type="ARBA" id="ARBA00022598"/>
    </source>
</evidence>
<evidence type="ECO:0000313" key="6">
    <source>
        <dbReference type="EMBL" id="ASS76547.1"/>
    </source>
</evidence>
<dbReference type="PANTHER" id="PTHR43585">
    <property type="entry name" value="FUMIPYRROLE BIOSYNTHESIS PROTEIN C"/>
    <property type="match status" value="1"/>
</dbReference>
<sequence length="463" mass="52109">MTQQKSFVFIDNMYPLIMARRAVTARERGYRSVLISLTLSEMELNAIKDFETKHNMLIFDEVISTDAFDLDTLRNLLAGFENEYPIAAFMSNIGMFHQGTLVGSNVAILAEERGLPSLSSDAVFRCNNKYLMRDALRHAGVPTVDFGLATDEVTAVEHANRIGYPIILKPLNGAASHMIVKCSNEEEVISKFKDAMVRLPASTNLAAYESAHSYPNKAGELVHFDPLRTMLIEKYIDGREASVELLITEDQVIPLLVHDKVTLTEQERCFYEHLLVVPPQRFTERESQEMKDYAVAVAKAVGLKNTFSHVELRYDNHGTGPQLLEINPRIGGMWVHESIRSMVGIDWQATLVSLCEGTFTPESHYESSEEIHAMFCIYPPHSGLLENVEGMDQLQELPGMLFARQSVPNGSVIYGDDEECFAVICFLKAESYEKVYEVYDQALELVTFTVNPNITSREEVTKA</sequence>
<organism evidence="6 7">
    <name type="scientific">Tumebacillus algifaecis</name>
    <dbReference type="NCBI Taxonomy" id="1214604"/>
    <lineage>
        <taxon>Bacteria</taxon>
        <taxon>Bacillati</taxon>
        <taxon>Bacillota</taxon>
        <taxon>Bacilli</taxon>
        <taxon>Bacillales</taxon>
        <taxon>Alicyclobacillaceae</taxon>
        <taxon>Tumebacillus</taxon>
    </lineage>
</organism>
<dbReference type="OrthoDB" id="9813261at2"/>
<keyword evidence="1" id="KW-0436">Ligase</keyword>
<keyword evidence="3 4" id="KW-0067">ATP-binding</keyword>
<dbReference type="PANTHER" id="PTHR43585:SF2">
    <property type="entry name" value="ATP-GRASP ENZYME FSQD"/>
    <property type="match status" value="1"/>
</dbReference>
<evidence type="ECO:0000259" key="5">
    <source>
        <dbReference type="PROSITE" id="PS50975"/>
    </source>
</evidence>
<evidence type="ECO:0000256" key="4">
    <source>
        <dbReference type="PROSITE-ProRule" id="PRU00409"/>
    </source>
</evidence>
<keyword evidence="2 4" id="KW-0547">Nucleotide-binding</keyword>
<gene>
    <name evidence="6" type="ORF">CIG75_17320</name>
</gene>
<dbReference type="EMBL" id="CP022657">
    <property type="protein sequence ID" value="ASS76547.1"/>
    <property type="molecule type" value="Genomic_DNA"/>
</dbReference>
<dbReference type="InterPro" id="IPR011761">
    <property type="entry name" value="ATP-grasp"/>
</dbReference>
<reference evidence="6 7" key="1">
    <citation type="journal article" date="2015" name="Int. J. Syst. Evol. Microbiol.">
        <title>Tumebacillus algifaecis sp. nov., isolated from decomposing algal scum.</title>
        <authorList>
            <person name="Wu Y.F."/>
            <person name="Zhang B."/>
            <person name="Xing P."/>
            <person name="Wu Q.L."/>
            <person name="Liu S.J."/>
        </authorList>
    </citation>
    <scope>NUCLEOTIDE SEQUENCE [LARGE SCALE GENOMIC DNA]</scope>
    <source>
        <strain evidence="6 7">THMBR28</strain>
    </source>
</reference>
<protein>
    <recommendedName>
        <fullName evidence="5">ATP-grasp domain-containing protein</fullName>
    </recommendedName>
</protein>
<dbReference type="GO" id="GO:0005524">
    <property type="term" value="F:ATP binding"/>
    <property type="evidence" value="ECO:0007669"/>
    <property type="project" value="UniProtKB-UniRule"/>
</dbReference>
<dbReference type="InterPro" id="IPR052032">
    <property type="entry name" value="ATP-dep_AA_Ligase"/>
</dbReference>
<dbReference type="Gene3D" id="3.30.470.20">
    <property type="entry name" value="ATP-grasp fold, B domain"/>
    <property type="match status" value="1"/>
</dbReference>
<dbReference type="SUPFAM" id="SSF56059">
    <property type="entry name" value="Glutathione synthetase ATP-binding domain-like"/>
    <property type="match status" value="1"/>
</dbReference>
<feature type="domain" description="ATP-grasp" evidence="5">
    <location>
        <begin position="133"/>
        <end position="356"/>
    </location>
</feature>
<dbReference type="Pfam" id="PF13535">
    <property type="entry name" value="ATP-grasp_4"/>
    <property type="match status" value="1"/>
</dbReference>
<dbReference type="Proteomes" id="UP000214688">
    <property type="component" value="Chromosome"/>
</dbReference>
<dbReference type="GO" id="GO:0016874">
    <property type="term" value="F:ligase activity"/>
    <property type="evidence" value="ECO:0007669"/>
    <property type="project" value="UniProtKB-KW"/>
</dbReference>
<evidence type="ECO:0000256" key="3">
    <source>
        <dbReference type="ARBA" id="ARBA00022840"/>
    </source>
</evidence>
<accession>A0A223D509</accession>